<evidence type="ECO:0000256" key="7">
    <source>
        <dbReference type="ARBA" id="ARBA00022723"/>
    </source>
</evidence>
<dbReference type="GO" id="GO:0000287">
    <property type="term" value="F:magnesium ion binding"/>
    <property type="evidence" value="ECO:0007669"/>
    <property type="project" value="InterPro"/>
</dbReference>
<evidence type="ECO:0000256" key="6">
    <source>
        <dbReference type="ARBA" id="ARBA00022679"/>
    </source>
</evidence>
<keyword evidence="6 14" id="KW-0808">Transferase</keyword>
<keyword evidence="19" id="KW-1185">Reference proteome</keyword>
<reference evidence="19" key="2">
    <citation type="submission" date="2020-04" db="EMBL/GenBank/DDBJ databases">
        <title>Genome analysis and biological profiling of marine Cellulosimicrobium funkei MOSEL-ME6.</title>
        <authorList>
            <person name="Tanveer F."/>
            <person name="Xie Y."/>
            <person name="Shinwari Z.K."/>
        </authorList>
    </citation>
    <scope>NUCLEOTIDE SEQUENCE [LARGE SCALE GENOMIC DNA]</scope>
    <source>
        <strain evidence="19">MOSEL-ME25</strain>
    </source>
</reference>
<evidence type="ECO:0000256" key="4">
    <source>
        <dbReference type="ARBA" id="ARBA00012142"/>
    </source>
</evidence>
<gene>
    <name evidence="17" type="ORF">F7P68_0007835</name>
    <name evidence="16" type="ORF">SN16_06480</name>
</gene>
<keyword evidence="11 14" id="KW-0460">Magnesium</keyword>
<dbReference type="AlphaFoldDB" id="A0A0C2HAI1"/>
<dbReference type="UniPathway" id="UPA00109">
    <property type="reaction ID" value="UER00188"/>
</dbReference>
<dbReference type="EMBL" id="JABEVU030000001">
    <property type="protein sequence ID" value="MDB0580440.1"/>
    <property type="molecule type" value="Genomic_DNA"/>
</dbReference>
<evidence type="ECO:0000259" key="15">
    <source>
        <dbReference type="Pfam" id="PF00224"/>
    </source>
</evidence>
<dbReference type="GO" id="GO:0005524">
    <property type="term" value="F:ATP binding"/>
    <property type="evidence" value="ECO:0007669"/>
    <property type="project" value="UniProtKB-KW"/>
</dbReference>
<dbReference type="GeneID" id="77845197"/>
<dbReference type="Pfam" id="PF00224">
    <property type="entry name" value="PK"/>
    <property type="match status" value="1"/>
</dbReference>
<dbReference type="GO" id="GO:0004743">
    <property type="term" value="F:pyruvate kinase activity"/>
    <property type="evidence" value="ECO:0007669"/>
    <property type="project" value="UniProtKB-EC"/>
</dbReference>
<dbReference type="PANTHER" id="PTHR11817">
    <property type="entry name" value="PYRUVATE KINASE"/>
    <property type="match status" value="1"/>
</dbReference>
<dbReference type="InterPro" id="IPR015793">
    <property type="entry name" value="Pyrv_Knase_brl"/>
</dbReference>
<evidence type="ECO:0000313" key="16">
    <source>
        <dbReference type="EMBL" id="KIH70800.1"/>
    </source>
</evidence>
<dbReference type="EC" id="2.7.1.40" evidence="4 14"/>
<dbReference type="InterPro" id="IPR011037">
    <property type="entry name" value="Pyrv_Knase-like_insert_dom_sf"/>
</dbReference>
<dbReference type="SUPFAM" id="SSF51621">
    <property type="entry name" value="Phosphoenolpyruvate/pyruvate domain"/>
    <property type="match status" value="1"/>
</dbReference>
<keyword evidence="9 14" id="KW-0418">Kinase</keyword>
<protein>
    <recommendedName>
        <fullName evidence="5 14">Pyruvate kinase</fullName>
        <ecNumber evidence="4 14">2.7.1.40</ecNumber>
    </recommendedName>
</protein>
<feature type="domain" description="Pyruvate kinase barrel" evidence="15">
    <location>
        <begin position="132"/>
        <end position="457"/>
    </location>
</feature>
<dbReference type="GO" id="GO:0016301">
    <property type="term" value="F:kinase activity"/>
    <property type="evidence" value="ECO:0007669"/>
    <property type="project" value="UniProtKB-KW"/>
</dbReference>
<keyword evidence="8" id="KW-0547">Nucleotide-binding</keyword>
<dbReference type="InterPro" id="IPR040442">
    <property type="entry name" value="Pyrv_kinase-like_dom_sf"/>
</dbReference>
<dbReference type="Gene3D" id="3.20.20.60">
    <property type="entry name" value="Phosphoenolpyruvate-binding domains"/>
    <property type="match status" value="1"/>
</dbReference>
<evidence type="ECO:0000256" key="11">
    <source>
        <dbReference type="ARBA" id="ARBA00022842"/>
    </source>
</evidence>
<comment type="caution">
    <text evidence="16">The sequence shown here is derived from an EMBL/GenBank/DDBJ whole genome shotgun (WGS) entry which is preliminary data.</text>
</comment>
<keyword evidence="13 17" id="KW-0670">Pyruvate</keyword>
<evidence type="ECO:0000256" key="1">
    <source>
        <dbReference type="ARBA" id="ARBA00001958"/>
    </source>
</evidence>
<dbReference type="PRINTS" id="PR01050">
    <property type="entry name" value="PYRUVTKNASE"/>
</dbReference>
<proteinExistence type="inferred from homology"/>
<evidence type="ECO:0000256" key="13">
    <source>
        <dbReference type="ARBA" id="ARBA00023317"/>
    </source>
</evidence>
<dbReference type="SUPFAM" id="SSF50800">
    <property type="entry name" value="PK beta-barrel domain-like"/>
    <property type="match status" value="1"/>
</dbReference>
<dbReference type="EMBL" id="JXII01000005">
    <property type="protein sequence ID" value="KIH70800.1"/>
    <property type="molecule type" value="Genomic_DNA"/>
</dbReference>
<dbReference type="InterPro" id="IPR001697">
    <property type="entry name" value="Pyr_Knase"/>
</dbReference>
<keyword evidence="12 14" id="KW-0324">Glycolysis</keyword>
<evidence type="ECO:0000256" key="12">
    <source>
        <dbReference type="ARBA" id="ARBA00023152"/>
    </source>
</evidence>
<evidence type="ECO:0000256" key="8">
    <source>
        <dbReference type="ARBA" id="ARBA00022741"/>
    </source>
</evidence>
<evidence type="ECO:0000256" key="10">
    <source>
        <dbReference type="ARBA" id="ARBA00022840"/>
    </source>
</evidence>
<organism evidence="16 18">
    <name type="scientific">Salinicoccus roseus</name>
    <dbReference type="NCBI Taxonomy" id="45670"/>
    <lineage>
        <taxon>Bacteria</taxon>
        <taxon>Bacillati</taxon>
        <taxon>Bacillota</taxon>
        <taxon>Bacilli</taxon>
        <taxon>Bacillales</taxon>
        <taxon>Staphylococcaceae</taxon>
        <taxon>Salinicoccus</taxon>
    </lineage>
</organism>
<dbReference type="Proteomes" id="UP000527860">
    <property type="component" value="Unassembled WGS sequence"/>
</dbReference>
<evidence type="ECO:0000256" key="14">
    <source>
        <dbReference type="RuleBase" id="RU000504"/>
    </source>
</evidence>
<dbReference type="OrthoDB" id="9812123at2"/>
<sequence length="501" mass="55940">MDRKKALPLLEEVMEIRASVEQEGDWLFKEWDRTPIREGYRNSARNLAYYMAFRRKDMRELQEKLIPWGVSSLGRLEADVLGTLNAVTRTLGYIADEDVGEADYRSSDSFLDRNLALRRNADDIFGPPRNGRDTRILVTMPSAAGSDYELVKTLVESGMNMARINCAHDDADTWSGMIGNIRKAEGETGLECRVLMDISGPKIRTRHLLTSMRNPKLKVGERFLLSGAESMTLPKKVEIALNTSVPEVIGKITPGQKIKMDDGHIEAEAVEQTDDGIICEVERTVKEGGVKVKTEKGINLPDLDFKLPVLTEKDYRDLDFAVQHADAIAFSFIKDVEDIDLIEDALSERLPEDRKGIPSIAKIETPEGIRNLPDIIQRAAGSRPFGVMLARGDLAVEIGYERLSEIQEELLWICEAAHVPVTWATQVVESLVKTGIPTRSEISDVVAGSRAECIMLNKGEYIADGVGVVSEILEKFEDHHYKKTSMLRALGIANHTFDNRG</sequence>
<reference evidence="16 18" key="1">
    <citation type="submission" date="2015-01" db="EMBL/GenBank/DDBJ databases">
        <title>Genome sequences of high lactate-tolerant strain Salinicoccus roseus W12 with industrial interest.</title>
        <authorList>
            <person name="Wang H."/>
            <person name="Yu B."/>
        </authorList>
    </citation>
    <scope>NUCLEOTIDE SEQUENCE [LARGE SCALE GENOMIC DNA]</scope>
    <source>
        <strain evidence="16 18">W12</strain>
    </source>
</reference>
<comment type="similarity">
    <text evidence="3 14">Belongs to the pyruvate kinase family.</text>
</comment>
<keyword evidence="10" id="KW-0067">ATP-binding</keyword>
<dbReference type="Proteomes" id="UP000031546">
    <property type="component" value="Unassembled WGS sequence"/>
</dbReference>
<dbReference type="InterPro" id="IPR015813">
    <property type="entry name" value="Pyrv/PenolPyrv_kinase-like_dom"/>
</dbReference>
<dbReference type="STRING" id="45670.SN16_06480"/>
<evidence type="ECO:0000313" key="17">
    <source>
        <dbReference type="EMBL" id="MDB0580440.1"/>
    </source>
</evidence>
<dbReference type="RefSeq" id="WP_040105811.1">
    <property type="nucleotide sequence ID" value="NZ_JABEVU030000001.1"/>
</dbReference>
<dbReference type="Gene3D" id="2.40.33.10">
    <property type="entry name" value="PK beta-barrel domain-like"/>
    <property type="match status" value="1"/>
</dbReference>
<evidence type="ECO:0000313" key="19">
    <source>
        <dbReference type="Proteomes" id="UP000527860"/>
    </source>
</evidence>
<comment type="catalytic activity">
    <reaction evidence="14">
        <text>pyruvate + ATP = phosphoenolpyruvate + ADP + H(+)</text>
        <dbReference type="Rhea" id="RHEA:18157"/>
        <dbReference type="ChEBI" id="CHEBI:15361"/>
        <dbReference type="ChEBI" id="CHEBI:15378"/>
        <dbReference type="ChEBI" id="CHEBI:30616"/>
        <dbReference type="ChEBI" id="CHEBI:58702"/>
        <dbReference type="ChEBI" id="CHEBI:456216"/>
        <dbReference type="EC" id="2.7.1.40"/>
    </reaction>
</comment>
<evidence type="ECO:0000256" key="2">
    <source>
        <dbReference type="ARBA" id="ARBA00004997"/>
    </source>
</evidence>
<dbReference type="GO" id="GO:0030955">
    <property type="term" value="F:potassium ion binding"/>
    <property type="evidence" value="ECO:0007669"/>
    <property type="project" value="InterPro"/>
</dbReference>
<accession>A0A0C2HAI1</accession>
<reference evidence="17 19" key="4">
    <citation type="submission" date="2022-12" db="EMBL/GenBank/DDBJ databases">
        <title>Genome analysis and biological profiling of marine Salinicoccus roseus MOSEL-ME25.</title>
        <authorList>
            <person name="Mirza F.T."/>
            <person name="Xie Y."/>
            <person name="Shinwari Z.K."/>
        </authorList>
    </citation>
    <scope>NUCLEOTIDE SEQUENCE [LARGE SCALE GENOMIC DNA]</scope>
    <source>
        <strain evidence="17 19">MOSEL-ME25</strain>
    </source>
</reference>
<evidence type="ECO:0000256" key="9">
    <source>
        <dbReference type="ARBA" id="ARBA00022777"/>
    </source>
</evidence>
<comment type="pathway">
    <text evidence="2 14">Carbohydrate degradation; glycolysis; pyruvate from D-glyceraldehyde 3-phosphate: step 5/5.</text>
</comment>
<evidence type="ECO:0000313" key="18">
    <source>
        <dbReference type="Proteomes" id="UP000031546"/>
    </source>
</evidence>
<evidence type="ECO:0000256" key="5">
    <source>
        <dbReference type="ARBA" id="ARBA00018587"/>
    </source>
</evidence>
<dbReference type="InterPro" id="IPR015806">
    <property type="entry name" value="Pyrv_Knase_insert_dom_sf"/>
</dbReference>
<keyword evidence="7" id="KW-0479">Metal-binding</keyword>
<name>A0A0C2HAI1_9STAP</name>
<comment type="cofactor">
    <cofactor evidence="1">
        <name>K(+)</name>
        <dbReference type="ChEBI" id="CHEBI:29103"/>
    </cofactor>
</comment>
<reference evidence="17" key="3">
    <citation type="submission" date="2020-04" db="EMBL/GenBank/DDBJ databases">
        <authorList>
            <person name="Tanveer F."/>
            <person name="Xie Y."/>
            <person name="Shinwari Z.K."/>
        </authorList>
    </citation>
    <scope>NUCLEOTIDE SEQUENCE</scope>
    <source>
        <strain evidence="17">MOSEL-ME25</strain>
    </source>
</reference>
<evidence type="ECO:0000256" key="3">
    <source>
        <dbReference type="ARBA" id="ARBA00008663"/>
    </source>
</evidence>